<gene>
    <name evidence="2" type="ORF">GCM10022295_58150</name>
</gene>
<keyword evidence="3" id="KW-1185">Reference proteome</keyword>
<dbReference type="Proteomes" id="UP001500707">
    <property type="component" value="Unassembled WGS sequence"/>
</dbReference>
<sequence length="416" mass="44216">MLQRIEAEQLIPGRGQPIQNGCVIFDEEAISYAGPVAEAPGTPEAETVRARTVMPGLWDCHGHFMGLRSADLSLLPQEPIALRAARITTDLRNALNAGVTSVRETGGLGIHLVRAIEEGTVQGPSIYPAGTTLSTTGGHADLHSYPASWVEDFGHLGGELRLADGPAECARAAREQLRRNAKLIKVCASGGVLSEVDHPIHQQFTNAELRAIVEVAGMADRIVAAHCHGKPGIMASLEAGVRTIEHGTYIDEEAAVAMRECGAILVTTRTIFQELLDNGHMLPPYALKKLQATAGRHAEAVAIAREQGVTIAAGTDVALTGTEMPDSWGRNGRELPLLVKCGLTPLEAIESGTAIGPSTLGPQAPLSGQLREGYDSDVLVLDEDPLVDIEVIAQPEHITGVWKAGVRVKWEAKETT</sequence>
<dbReference type="PANTHER" id="PTHR43135">
    <property type="entry name" value="ALPHA-D-RIBOSE 1-METHYLPHOSPHONATE 5-TRIPHOSPHATE DIPHOSPHATASE"/>
    <property type="match status" value="1"/>
</dbReference>
<comment type="caution">
    <text evidence="2">The sequence shown here is derived from an EMBL/GenBank/DDBJ whole genome shotgun (WGS) entry which is preliminary data.</text>
</comment>
<dbReference type="RefSeq" id="WP_346184178.1">
    <property type="nucleotide sequence ID" value="NZ_BAABCE010000011.1"/>
</dbReference>
<dbReference type="InterPro" id="IPR057744">
    <property type="entry name" value="OTAase-like"/>
</dbReference>
<dbReference type="InterPro" id="IPR051781">
    <property type="entry name" value="Metallo-dep_Hydrolase"/>
</dbReference>
<protein>
    <submittedName>
        <fullName evidence="2">Amidohydrolase family protein</fullName>
    </submittedName>
</protein>
<proteinExistence type="predicted"/>
<evidence type="ECO:0000313" key="3">
    <source>
        <dbReference type="Proteomes" id="UP001500707"/>
    </source>
</evidence>
<accession>A0ABP6XM81</accession>
<evidence type="ECO:0000259" key="1">
    <source>
        <dbReference type="Pfam" id="PF01979"/>
    </source>
</evidence>
<name>A0ABP6XM81_9ACTN</name>
<dbReference type="Pfam" id="PF01979">
    <property type="entry name" value="Amidohydro_1"/>
    <property type="match status" value="1"/>
</dbReference>
<dbReference type="PANTHER" id="PTHR43135:SF3">
    <property type="entry name" value="ALPHA-D-RIBOSE 1-METHYLPHOSPHONATE 5-TRIPHOSPHATE DIPHOSPHATASE"/>
    <property type="match status" value="1"/>
</dbReference>
<feature type="domain" description="Amidohydrolase-related" evidence="1">
    <location>
        <begin position="52"/>
        <end position="408"/>
    </location>
</feature>
<evidence type="ECO:0000313" key="2">
    <source>
        <dbReference type="EMBL" id="GAA3568699.1"/>
    </source>
</evidence>
<dbReference type="InterPro" id="IPR006680">
    <property type="entry name" value="Amidohydro-rel"/>
</dbReference>
<organism evidence="2 3">
    <name type="scientific">Streptomyces osmaniensis</name>
    <dbReference type="NCBI Taxonomy" id="593134"/>
    <lineage>
        <taxon>Bacteria</taxon>
        <taxon>Bacillati</taxon>
        <taxon>Actinomycetota</taxon>
        <taxon>Actinomycetes</taxon>
        <taxon>Kitasatosporales</taxon>
        <taxon>Streptomycetaceae</taxon>
        <taxon>Streptomyces</taxon>
    </lineage>
</organism>
<dbReference type="CDD" id="cd01299">
    <property type="entry name" value="Met_dep_hydrolase_A"/>
    <property type="match status" value="1"/>
</dbReference>
<reference evidence="3" key="1">
    <citation type="journal article" date="2019" name="Int. J. Syst. Evol. Microbiol.">
        <title>The Global Catalogue of Microorganisms (GCM) 10K type strain sequencing project: providing services to taxonomists for standard genome sequencing and annotation.</title>
        <authorList>
            <consortium name="The Broad Institute Genomics Platform"/>
            <consortium name="The Broad Institute Genome Sequencing Center for Infectious Disease"/>
            <person name="Wu L."/>
            <person name="Ma J."/>
        </authorList>
    </citation>
    <scope>NUCLEOTIDE SEQUENCE [LARGE SCALE GENOMIC DNA]</scope>
    <source>
        <strain evidence="3">JCM 17656</strain>
    </source>
</reference>
<dbReference type="EMBL" id="BAABCE010000011">
    <property type="protein sequence ID" value="GAA3568699.1"/>
    <property type="molecule type" value="Genomic_DNA"/>
</dbReference>